<evidence type="ECO:0000256" key="1">
    <source>
        <dbReference type="SAM" id="MobiDB-lite"/>
    </source>
</evidence>
<protein>
    <recommendedName>
        <fullName evidence="2">Limiting CO2-inducible protein B/C beta carbonyic anhydrase domain-containing protein</fullName>
    </recommendedName>
</protein>
<dbReference type="Proteomes" id="UP000660262">
    <property type="component" value="Unassembled WGS sequence"/>
</dbReference>
<dbReference type="PANTHER" id="PTHR38016:SF1">
    <property type="entry name" value="LIMITING CO2-INDUCIBLE PROTEIN B_C BETA CARBONYIC ANHYDRASE DOMAIN-CONTAINING PROTEIN"/>
    <property type="match status" value="1"/>
</dbReference>
<evidence type="ECO:0000313" key="3">
    <source>
        <dbReference type="EMBL" id="GHP04076.1"/>
    </source>
</evidence>
<name>A0A830H9T2_9CHLO</name>
<evidence type="ECO:0000259" key="2">
    <source>
        <dbReference type="Pfam" id="PF18599"/>
    </source>
</evidence>
<feature type="compositionally biased region" description="Basic and acidic residues" evidence="1">
    <location>
        <begin position="82"/>
        <end position="96"/>
    </location>
</feature>
<feature type="region of interest" description="Disordered" evidence="1">
    <location>
        <begin position="1"/>
        <end position="45"/>
    </location>
</feature>
<proteinExistence type="predicted"/>
<dbReference type="InterPro" id="IPR040703">
    <property type="entry name" value="LCIB/C_CA"/>
</dbReference>
<dbReference type="AlphaFoldDB" id="A0A830H9T2"/>
<accession>A0A830H9T2</accession>
<dbReference type="PANTHER" id="PTHR38016">
    <property type="entry name" value="UNNAMED PRODUCT"/>
    <property type="match status" value="1"/>
</dbReference>
<organism evidence="3 4">
    <name type="scientific">Pycnococcus provasolii</name>
    <dbReference type="NCBI Taxonomy" id="41880"/>
    <lineage>
        <taxon>Eukaryota</taxon>
        <taxon>Viridiplantae</taxon>
        <taxon>Chlorophyta</taxon>
        <taxon>Pseudoscourfieldiophyceae</taxon>
        <taxon>Pseudoscourfieldiales</taxon>
        <taxon>Pycnococcaceae</taxon>
        <taxon>Pycnococcus</taxon>
    </lineage>
</organism>
<sequence length="372" mass="40768">MGNRKSTLRGGETTYALPQPAAETHNAAPASESPTPTGSVDSGKRVTVADVRAALPAATMPKLKAVPNSDAGYTKWYARSRDRTSGEFEREEERPAKPIYKAPSSDKVDYSKGRAKGPLYWDGEYDSTELERRSRAVTRHFPDALGVDDYMIRTEILLAGFGFSSTNTIAMCNLCRDEITRDVRWHVENTFGSSFNTTGLGGVLTTGVTGIGAGLSHAPMKASGGEKERVVFFSFPHIAIDGDGSVGIVHRPWRCKPSHACGALEAALGHFKACNHDDHNKTSSLAWTTVDDNGKAIGMVDEMDPEFSFLGEEGAWPSDQERLSSCATIWRCLQRTRRSVSMMEMHRLARAFRVLASSPSLVHQIRHKNKAF</sequence>
<dbReference type="OrthoDB" id="2014244at2759"/>
<feature type="domain" description="Limiting CO2-inducible protein B/C beta carbonyic anhydrase" evidence="2">
    <location>
        <begin position="144"/>
        <end position="282"/>
    </location>
</feature>
<comment type="caution">
    <text evidence="3">The sequence shown here is derived from an EMBL/GenBank/DDBJ whole genome shotgun (WGS) entry which is preliminary data.</text>
</comment>
<gene>
    <name evidence="3" type="ORF">PPROV_000283000</name>
</gene>
<feature type="region of interest" description="Disordered" evidence="1">
    <location>
        <begin position="82"/>
        <end position="110"/>
    </location>
</feature>
<evidence type="ECO:0000313" key="4">
    <source>
        <dbReference type="Proteomes" id="UP000660262"/>
    </source>
</evidence>
<dbReference type="Pfam" id="PF18599">
    <property type="entry name" value="LCIB_C_CA"/>
    <property type="match status" value="1"/>
</dbReference>
<reference evidence="3" key="1">
    <citation type="submission" date="2020-10" db="EMBL/GenBank/DDBJ databases">
        <title>Unveiling of a novel bifunctional photoreceptor, Dualchrome1, isolated from a cosmopolitan green alga.</title>
        <authorList>
            <person name="Suzuki S."/>
            <person name="Kawachi M."/>
        </authorList>
    </citation>
    <scope>NUCLEOTIDE SEQUENCE</scope>
    <source>
        <strain evidence="3">NIES 2893</strain>
    </source>
</reference>
<dbReference type="EMBL" id="BNJQ01000006">
    <property type="protein sequence ID" value="GHP04076.1"/>
    <property type="molecule type" value="Genomic_DNA"/>
</dbReference>
<keyword evidence="4" id="KW-1185">Reference proteome</keyword>